<organism evidence="2 3">
    <name type="scientific">Ensete ventricosum</name>
    <name type="common">Abyssinian banana</name>
    <name type="synonym">Musa ensete</name>
    <dbReference type="NCBI Taxonomy" id="4639"/>
    <lineage>
        <taxon>Eukaryota</taxon>
        <taxon>Viridiplantae</taxon>
        <taxon>Streptophyta</taxon>
        <taxon>Embryophyta</taxon>
        <taxon>Tracheophyta</taxon>
        <taxon>Spermatophyta</taxon>
        <taxon>Magnoliopsida</taxon>
        <taxon>Liliopsida</taxon>
        <taxon>Zingiberales</taxon>
        <taxon>Musaceae</taxon>
        <taxon>Ensete</taxon>
    </lineage>
</organism>
<proteinExistence type="predicted"/>
<name>A0A426YYM8_ENSVE</name>
<sequence length="102" mass="10770">MRKSTDTSGGRKLRAVGTQVGGGDLKGAGRAAKPTRGVVVSSSPWTSASARAWSSPPWFADGEDWERGDSGVADELGVSERYVFETVPSKEEAEEAVSALQR</sequence>
<dbReference type="Proteomes" id="UP000287651">
    <property type="component" value="Unassembled WGS sequence"/>
</dbReference>
<evidence type="ECO:0000313" key="2">
    <source>
        <dbReference type="EMBL" id="RRT56823.1"/>
    </source>
</evidence>
<dbReference type="EMBL" id="AMZH03009452">
    <property type="protein sequence ID" value="RRT56823.1"/>
    <property type="molecule type" value="Genomic_DNA"/>
</dbReference>
<dbReference type="AlphaFoldDB" id="A0A426YYM8"/>
<evidence type="ECO:0000313" key="3">
    <source>
        <dbReference type="Proteomes" id="UP000287651"/>
    </source>
</evidence>
<feature type="compositionally biased region" description="Low complexity" evidence="1">
    <location>
        <begin position="38"/>
        <end position="52"/>
    </location>
</feature>
<protein>
    <submittedName>
        <fullName evidence="2">Uncharacterized protein</fullName>
    </submittedName>
</protein>
<feature type="region of interest" description="Disordered" evidence="1">
    <location>
        <begin position="1"/>
        <end position="52"/>
    </location>
</feature>
<accession>A0A426YYM8</accession>
<comment type="caution">
    <text evidence="2">The sequence shown here is derived from an EMBL/GenBank/DDBJ whole genome shotgun (WGS) entry which is preliminary data.</text>
</comment>
<gene>
    <name evidence="2" type="ORF">B296_00020784</name>
</gene>
<evidence type="ECO:0000256" key="1">
    <source>
        <dbReference type="SAM" id="MobiDB-lite"/>
    </source>
</evidence>
<reference evidence="2 3" key="1">
    <citation type="journal article" date="2014" name="Agronomy (Basel)">
        <title>A Draft Genome Sequence for Ensete ventricosum, the Drought-Tolerant Tree Against Hunger.</title>
        <authorList>
            <person name="Harrison J."/>
            <person name="Moore K.A."/>
            <person name="Paszkiewicz K."/>
            <person name="Jones T."/>
            <person name="Grant M."/>
            <person name="Ambacheew D."/>
            <person name="Muzemil S."/>
            <person name="Studholme D.J."/>
        </authorList>
    </citation>
    <scope>NUCLEOTIDE SEQUENCE [LARGE SCALE GENOMIC DNA]</scope>
</reference>